<gene>
    <name evidence="2" type="ORF">AQUCO_01100171v1</name>
</gene>
<dbReference type="AlphaFoldDB" id="A0A2G5E5V3"/>
<name>A0A2G5E5V3_AQUCA</name>
<evidence type="ECO:0000313" key="3">
    <source>
        <dbReference type="Proteomes" id="UP000230069"/>
    </source>
</evidence>
<dbReference type="InParanoid" id="A0A2G5E5V3"/>
<sequence>MYLHCEITKTGYWMGMLGKVLFLGNFTLLNLKPVLSLGFRSIKILKQLVCHGFWQNNFPSLHFLSLFC</sequence>
<proteinExistence type="predicted"/>
<keyword evidence="3" id="KW-1185">Reference proteome</keyword>
<organism evidence="2 3">
    <name type="scientific">Aquilegia coerulea</name>
    <name type="common">Rocky mountain columbine</name>
    <dbReference type="NCBI Taxonomy" id="218851"/>
    <lineage>
        <taxon>Eukaryota</taxon>
        <taxon>Viridiplantae</taxon>
        <taxon>Streptophyta</taxon>
        <taxon>Embryophyta</taxon>
        <taxon>Tracheophyta</taxon>
        <taxon>Spermatophyta</taxon>
        <taxon>Magnoliopsida</taxon>
        <taxon>Ranunculales</taxon>
        <taxon>Ranunculaceae</taxon>
        <taxon>Thalictroideae</taxon>
        <taxon>Aquilegia</taxon>
    </lineage>
</organism>
<evidence type="ECO:0000256" key="1">
    <source>
        <dbReference type="SAM" id="Phobius"/>
    </source>
</evidence>
<keyword evidence="1" id="KW-0812">Transmembrane</keyword>
<keyword evidence="1" id="KW-0472">Membrane</keyword>
<dbReference type="Proteomes" id="UP000230069">
    <property type="component" value="Unassembled WGS sequence"/>
</dbReference>
<dbReference type="EMBL" id="KZ305028">
    <property type="protein sequence ID" value="PIA51143.1"/>
    <property type="molecule type" value="Genomic_DNA"/>
</dbReference>
<reference evidence="2 3" key="1">
    <citation type="submission" date="2017-09" db="EMBL/GenBank/DDBJ databases">
        <title>WGS assembly of Aquilegia coerulea Goldsmith.</title>
        <authorList>
            <person name="Hodges S."/>
            <person name="Kramer E."/>
            <person name="Nordborg M."/>
            <person name="Tomkins J."/>
            <person name="Borevitz J."/>
            <person name="Derieg N."/>
            <person name="Yan J."/>
            <person name="Mihaltcheva S."/>
            <person name="Hayes R.D."/>
            <person name="Rokhsar D."/>
        </authorList>
    </citation>
    <scope>NUCLEOTIDE SEQUENCE [LARGE SCALE GENOMIC DNA]</scope>
    <source>
        <strain evidence="3">cv. Goldsmith</strain>
    </source>
</reference>
<accession>A0A2G5E5V3</accession>
<keyword evidence="1" id="KW-1133">Transmembrane helix</keyword>
<evidence type="ECO:0000313" key="2">
    <source>
        <dbReference type="EMBL" id="PIA51143.1"/>
    </source>
</evidence>
<protein>
    <submittedName>
        <fullName evidence="2">Uncharacterized protein</fullName>
    </submittedName>
</protein>
<feature type="transmembrane region" description="Helical" evidence="1">
    <location>
        <begin position="12"/>
        <end position="31"/>
    </location>
</feature>